<dbReference type="AlphaFoldDB" id="A0A9P1C3E0"/>
<dbReference type="EMBL" id="CAMXCT030000778">
    <property type="protein sequence ID" value="CAL4770423.1"/>
    <property type="molecule type" value="Genomic_DNA"/>
</dbReference>
<feature type="domain" description="PDZ" evidence="1">
    <location>
        <begin position="136"/>
        <end position="199"/>
    </location>
</feature>
<evidence type="ECO:0000259" key="1">
    <source>
        <dbReference type="PROSITE" id="PS50106"/>
    </source>
</evidence>
<reference evidence="2" key="1">
    <citation type="submission" date="2022-10" db="EMBL/GenBank/DDBJ databases">
        <authorList>
            <person name="Chen Y."/>
            <person name="Dougan E. K."/>
            <person name="Chan C."/>
            <person name="Rhodes N."/>
            <person name="Thang M."/>
        </authorList>
    </citation>
    <scope>NUCLEOTIDE SEQUENCE</scope>
</reference>
<keyword evidence="5" id="KW-1185">Reference proteome</keyword>
<sequence>MFCTCCRGPEDDKVAEVDTRATVICDEVRGRSESTVQIPWAPIPEGDFEVLIEVRPNVQFGIELDLIDERGPTITQILNDGVFNEHNMRTPGREVKRFDRIKSVNGMTGNATDLHDMLFSMKETFTLQMTRPRERPVVIDKTGQQLGVQLDFKDNSPALVVTELPEGGVVAKWNAEHPDDAIRVGDRIVKIGGDESLQGFALIEKLKEAEVVDFTILRYSAV</sequence>
<name>A0A9P1C3E0_9DINO</name>
<proteinExistence type="predicted"/>
<evidence type="ECO:0000313" key="2">
    <source>
        <dbReference type="EMBL" id="CAI3983111.1"/>
    </source>
</evidence>
<dbReference type="InterPro" id="IPR036034">
    <property type="entry name" value="PDZ_sf"/>
</dbReference>
<protein>
    <submittedName>
        <fullName evidence="4">Thrombospondin-type laminin G domain and EAR repeat-containing protein</fullName>
    </submittedName>
</protein>
<evidence type="ECO:0000313" key="4">
    <source>
        <dbReference type="EMBL" id="CAL4770423.1"/>
    </source>
</evidence>
<dbReference type="EMBL" id="CAMXCT010000778">
    <property type="protein sequence ID" value="CAI3983111.1"/>
    <property type="molecule type" value="Genomic_DNA"/>
</dbReference>
<reference evidence="3" key="2">
    <citation type="submission" date="2024-04" db="EMBL/GenBank/DDBJ databases">
        <authorList>
            <person name="Chen Y."/>
            <person name="Shah S."/>
            <person name="Dougan E. K."/>
            <person name="Thang M."/>
            <person name="Chan C."/>
        </authorList>
    </citation>
    <scope>NUCLEOTIDE SEQUENCE [LARGE SCALE GENOMIC DNA]</scope>
</reference>
<dbReference type="PROSITE" id="PS50106">
    <property type="entry name" value="PDZ"/>
    <property type="match status" value="1"/>
</dbReference>
<dbReference type="EMBL" id="CAMXCT020000778">
    <property type="protein sequence ID" value="CAL1136486.1"/>
    <property type="molecule type" value="Genomic_DNA"/>
</dbReference>
<comment type="caution">
    <text evidence="2">The sequence shown here is derived from an EMBL/GenBank/DDBJ whole genome shotgun (WGS) entry which is preliminary data.</text>
</comment>
<gene>
    <name evidence="2" type="ORF">C1SCF055_LOCUS10757</name>
</gene>
<evidence type="ECO:0000313" key="3">
    <source>
        <dbReference type="EMBL" id="CAL1136486.1"/>
    </source>
</evidence>
<accession>A0A9P1C3E0</accession>
<dbReference type="OrthoDB" id="440270at2759"/>
<dbReference type="Gene3D" id="2.30.42.10">
    <property type="match status" value="1"/>
</dbReference>
<dbReference type="InterPro" id="IPR001478">
    <property type="entry name" value="PDZ"/>
</dbReference>
<dbReference type="Proteomes" id="UP001152797">
    <property type="component" value="Unassembled WGS sequence"/>
</dbReference>
<organism evidence="2">
    <name type="scientific">Cladocopium goreaui</name>
    <dbReference type="NCBI Taxonomy" id="2562237"/>
    <lineage>
        <taxon>Eukaryota</taxon>
        <taxon>Sar</taxon>
        <taxon>Alveolata</taxon>
        <taxon>Dinophyceae</taxon>
        <taxon>Suessiales</taxon>
        <taxon>Symbiodiniaceae</taxon>
        <taxon>Cladocopium</taxon>
    </lineage>
</organism>
<dbReference type="SUPFAM" id="SSF50156">
    <property type="entry name" value="PDZ domain-like"/>
    <property type="match status" value="1"/>
</dbReference>
<evidence type="ECO:0000313" key="5">
    <source>
        <dbReference type="Proteomes" id="UP001152797"/>
    </source>
</evidence>